<name>A0A6P7ZD06_9AMPH</name>
<organism evidence="2 3">
    <name type="scientific">Microcaecilia unicolor</name>
    <dbReference type="NCBI Taxonomy" id="1415580"/>
    <lineage>
        <taxon>Eukaryota</taxon>
        <taxon>Metazoa</taxon>
        <taxon>Chordata</taxon>
        <taxon>Craniata</taxon>
        <taxon>Vertebrata</taxon>
        <taxon>Euteleostomi</taxon>
        <taxon>Amphibia</taxon>
        <taxon>Gymnophiona</taxon>
        <taxon>Siphonopidae</taxon>
        <taxon>Microcaecilia</taxon>
    </lineage>
</organism>
<dbReference type="GO" id="GO:0005737">
    <property type="term" value="C:cytoplasm"/>
    <property type="evidence" value="ECO:0007669"/>
    <property type="project" value="TreeGrafter"/>
</dbReference>
<reference evidence="2" key="1">
    <citation type="submission" date="2024-06" db="UniProtKB">
        <authorList>
            <consortium name="RefSeq"/>
        </authorList>
    </citation>
    <scope>NUCLEOTIDE SEQUENCE [LARGE SCALE GENOMIC DNA]</scope>
</reference>
<dbReference type="Proteomes" id="UP000515156">
    <property type="component" value="Chromosome 11"/>
</dbReference>
<dbReference type="PANTHER" id="PTHR44490">
    <property type="entry name" value="EUKARYOTIC TRANSLATION ELONGATION FACTOR 1 EPSILON-1"/>
    <property type="match status" value="1"/>
</dbReference>
<dbReference type="InParanoid" id="A0A6P7ZD06"/>
<dbReference type="InterPro" id="IPR053836">
    <property type="entry name" value="Arc1-like_N"/>
</dbReference>
<gene>
    <name evidence="3" type="primary">EEF1E1</name>
</gene>
<evidence type="ECO:0000313" key="3">
    <source>
        <dbReference type="RefSeq" id="XP_030074386.1"/>
    </source>
</evidence>
<reference evidence="3" key="2">
    <citation type="submission" date="2025-08" db="UniProtKB">
        <authorList>
            <consortium name="RefSeq"/>
        </authorList>
    </citation>
    <scope>IDENTIFICATION</scope>
</reference>
<sequence>MAVAVLTELSALENTLGLPRSNKFSALAGERPVPVLQTNDGPRLVGLATIASHLVKQARKEQLLGASSEERAAVQQWLEYRVTRIDGRPSREEADGVLRELSAYLQDRVYLAGNRLTLADILAYHGLHPLMVALPVHEKERYVNVSRWFSHVQQYPGVKQHLPAIVFLKNRLYARGP</sequence>
<proteinExistence type="predicted"/>
<dbReference type="GO" id="GO:0017101">
    <property type="term" value="C:aminoacyl-tRNA synthetase multienzyme complex"/>
    <property type="evidence" value="ECO:0007669"/>
    <property type="project" value="InterPro"/>
</dbReference>
<evidence type="ECO:0000259" key="1">
    <source>
        <dbReference type="PROSITE" id="PS50405"/>
    </source>
</evidence>
<dbReference type="InterPro" id="IPR036282">
    <property type="entry name" value="Glutathione-S-Trfase_C_sf"/>
</dbReference>
<dbReference type="Pfam" id="PF21972">
    <property type="entry name" value="Arc1p_N_like"/>
    <property type="match status" value="1"/>
</dbReference>
<dbReference type="FunCoup" id="A0A6P7ZD06">
    <property type="interactions" value="2801"/>
</dbReference>
<evidence type="ECO:0000313" key="2">
    <source>
        <dbReference type="Proteomes" id="UP000515156"/>
    </source>
</evidence>
<dbReference type="AlphaFoldDB" id="A0A6P7ZD06"/>
<dbReference type="GO" id="GO:0043517">
    <property type="term" value="P:positive regulation of DNA damage response, signal transduction by p53 class mediator"/>
    <property type="evidence" value="ECO:0007669"/>
    <property type="project" value="InterPro"/>
</dbReference>
<dbReference type="KEGG" id="muo:115480077"/>
<dbReference type="RefSeq" id="XP_030074386.1">
    <property type="nucleotide sequence ID" value="XM_030218526.1"/>
</dbReference>
<dbReference type="InterPro" id="IPR010987">
    <property type="entry name" value="Glutathione-S-Trfase_C-like"/>
</dbReference>
<dbReference type="CDD" id="cd10305">
    <property type="entry name" value="GST_C_AIMP3"/>
    <property type="match status" value="1"/>
</dbReference>
<keyword evidence="3" id="KW-0648">Protein biosynthesis</keyword>
<dbReference type="SUPFAM" id="SSF47616">
    <property type="entry name" value="GST C-terminal domain-like"/>
    <property type="match status" value="1"/>
</dbReference>
<dbReference type="PROSITE" id="PS50405">
    <property type="entry name" value="GST_CTER"/>
    <property type="match status" value="1"/>
</dbReference>
<accession>A0A6P7ZD06</accession>
<protein>
    <submittedName>
        <fullName evidence="3">Eukaryotic translation elongation factor 1 epsilon-1</fullName>
    </submittedName>
</protein>
<dbReference type="OrthoDB" id="19141at2759"/>
<dbReference type="GO" id="GO:0003746">
    <property type="term" value="F:translation elongation factor activity"/>
    <property type="evidence" value="ECO:0007669"/>
    <property type="project" value="UniProtKB-KW"/>
</dbReference>
<dbReference type="PANTHER" id="PTHR44490:SF1">
    <property type="entry name" value="EUKARYOTIC TRANSLATION ELONGATION FACTOR 1 EPSILON-1"/>
    <property type="match status" value="1"/>
</dbReference>
<dbReference type="CTD" id="9521"/>
<keyword evidence="2" id="KW-1185">Reference proteome</keyword>
<dbReference type="GeneID" id="115480077"/>
<dbReference type="GO" id="GO:0005634">
    <property type="term" value="C:nucleus"/>
    <property type="evidence" value="ECO:0007669"/>
    <property type="project" value="TreeGrafter"/>
</dbReference>
<dbReference type="Gene3D" id="3.40.30.90">
    <property type="match status" value="1"/>
</dbReference>
<feature type="domain" description="GST C-terminal" evidence="1">
    <location>
        <begin position="53"/>
        <end position="177"/>
    </location>
</feature>
<dbReference type="Gene3D" id="1.20.1050.10">
    <property type="match status" value="1"/>
</dbReference>
<dbReference type="InterPro" id="IPR042450">
    <property type="entry name" value="EEF1E1"/>
</dbReference>
<keyword evidence="3" id="KW-0251">Elongation factor</keyword>
<dbReference type="InterPro" id="IPR053837">
    <property type="entry name" value="AIMP3/p18_C"/>
</dbReference>